<feature type="domain" description="N-acetyltransferase" evidence="3">
    <location>
        <begin position="1"/>
        <end position="156"/>
    </location>
</feature>
<accession>A0ABS1QXH7</accession>
<proteinExistence type="predicted"/>
<dbReference type="RefSeq" id="WP_202100958.1">
    <property type="nucleotide sequence ID" value="NZ_JAERTY010000001.1"/>
</dbReference>
<dbReference type="InterPro" id="IPR016181">
    <property type="entry name" value="Acyl_CoA_acyltransferase"/>
</dbReference>
<organism evidence="4 5">
    <name type="scientific">Sphingobacterium faecale</name>
    <dbReference type="NCBI Taxonomy" id="2803775"/>
    <lineage>
        <taxon>Bacteria</taxon>
        <taxon>Pseudomonadati</taxon>
        <taxon>Bacteroidota</taxon>
        <taxon>Sphingobacteriia</taxon>
        <taxon>Sphingobacteriales</taxon>
        <taxon>Sphingobacteriaceae</taxon>
        <taxon>Sphingobacterium</taxon>
    </lineage>
</organism>
<dbReference type="CDD" id="cd04301">
    <property type="entry name" value="NAT_SF"/>
    <property type="match status" value="1"/>
</dbReference>
<gene>
    <name evidence="4" type="ORF">JKG61_00065</name>
</gene>
<dbReference type="Proteomes" id="UP000625283">
    <property type="component" value="Unassembled WGS sequence"/>
</dbReference>
<dbReference type="InterPro" id="IPR000182">
    <property type="entry name" value="GNAT_dom"/>
</dbReference>
<dbReference type="InterPro" id="IPR050832">
    <property type="entry name" value="Bact_Acetyltransf"/>
</dbReference>
<dbReference type="Pfam" id="PF00583">
    <property type="entry name" value="Acetyltransf_1"/>
    <property type="match status" value="1"/>
</dbReference>
<dbReference type="SUPFAM" id="SSF55729">
    <property type="entry name" value="Acyl-CoA N-acyltransferases (Nat)"/>
    <property type="match status" value="1"/>
</dbReference>
<evidence type="ECO:0000259" key="3">
    <source>
        <dbReference type="PROSITE" id="PS51186"/>
    </source>
</evidence>
<keyword evidence="2" id="KW-0012">Acyltransferase</keyword>
<comment type="caution">
    <text evidence="4">The sequence shown here is derived from an EMBL/GenBank/DDBJ whole genome shotgun (WGS) entry which is preliminary data.</text>
</comment>
<dbReference type="Gene3D" id="3.40.630.30">
    <property type="match status" value="1"/>
</dbReference>
<evidence type="ECO:0000313" key="5">
    <source>
        <dbReference type="Proteomes" id="UP000625283"/>
    </source>
</evidence>
<dbReference type="PROSITE" id="PS51186">
    <property type="entry name" value="GNAT"/>
    <property type="match status" value="1"/>
</dbReference>
<keyword evidence="1" id="KW-0808">Transferase</keyword>
<dbReference type="PANTHER" id="PTHR43877">
    <property type="entry name" value="AMINOALKYLPHOSPHONATE N-ACETYLTRANSFERASE-RELATED-RELATED"/>
    <property type="match status" value="1"/>
</dbReference>
<evidence type="ECO:0000256" key="2">
    <source>
        <dbReference type="ARBA" id="ARBA00023315"/>
    </source>
</evidence>
<evidence type="ECO:0000313" key="4">
    <source>
        <dbReference type="EMBL" id="MBL1407133.1"/>
    </source>
</evidence>
<dbReference type="PANTHER" id="PTHR43877:SF1">
    <property type="entry name" value="ACETYLTRANSFERASE"/>
    <property type="match status" value="1"/>
</dbReference>
<evidence type="ECO:0000256" key="1">
    <source>
        <dbReference type="ARBA" id="ARBA00022679"/>
    </source>
</evidence>
<protein>
    <submittedName>
        <fullName evidence="4">N-acetyltransferase</fullName>
    </submittedName>
</protein>
<dbReference type="EMBL" id="JAERTY010000001">
    <property type="protein sequence ID" value="MBL1407133.1"/>
    <property type="molecule type" value="Genomic_DNA"/>
</dbReference>
<name>A0ABS1QXH7_9SPHI</name>
<reference evidence="4 5" key="1">
    <citation type="submission" date="2021-01" db="EMBL/GenBank/DDBJ databases">
        <title>C459-1 draft genome sequence.</title>
        <authorList>
            <person name="Zhang X.-F."/>
        </authorList>
    </citation>
    <scope>NUCLEOTIDE SEQUENCE [LARGE SCALE GENOMIC DNA]</scope>
    <source>
        <strain evidence="5">C459-1</strain>
    </source>
</reference>
<keyword evidence="5" id="KW-1185">Reference proteome</keyword>
<sequence length="175" mass="19630">MHIRQANNNDYQAISILLQEAFKEETHSDHREHLLVQRLQGSTAFIPELSLVAELNHQIVGYILLTRIRIVTPLAEGVSALALAPVAVSPSHQRKGIGSRLINYAHETARNLGFGSVVVLGHEDYYPRLGYKMAKDYNVSLPFDVPEKNCMILELQEDALRGHSGQVIYPKEFMG</sequence>